<dbReference type="InterPro" id="IPR001387">
    <property type="entry name" value="Cro/C1-type_HTH"/>
</dbReference>
<accession>A0ABU5EEQ5</accession>
<dbReference type="PROSITE" id="PS50943">
    <property type="entry name" value="HTH_CROC1"/>
    <property type="match status" value="1"/>
</dbReference>
<dbReference type="InterPro" id="IPR010982">
    <property type="entry name" value="Lambda_DNA-bd_dom_sf"/>
</dbReference>
<name>A0ABU5EEQ5_9PROT</name>
<comment type="caution">
    <text evidence="2">The sequence shown here is derived from an EMBL/GenBank/DDBJ whole genome shotgun (WGS) entry which is preliminary data.</text>
</comment>
<sequence length="214" mass="22984">MKLLPINDQFFRDALQTAGKSQREMARFMELDPSAITLMFQGRRAMQLTEAQQIAHFLGLAVEDVLRNAGLELSQAAGTGNGISESGTAASFAGPIPLIGTVDGSGEIRQDGKAPKQQVDAPSRLPQGAVAIRAIGDVFRPVLMRGSLLYFKPSETVEPSAIGRLSVVRLGNKKLILGHVAPGFDFDRYTLTDGNGEKENIALLSATPVLWIKP</sequence>
<evidence type="ECO:0000313" key="2">
    <source>
        <dbReference type="EMBL" id="MDY0884509.1"/>
    </source>
</evidence>
<dbReference type="Gene3D" id="1.10.260.40">
    <property type="entry name" value="lambda repressor-like DNA-binding domains"/>
    <property type="match status" value="1"/>
</dbReference>
<evidence type="ECO:0000259" key="1">
    <source>
        <dbReference type="PROSITE" id="PS50943"/>
    </source>
</evidence>
<dbReference type="SMART" id="SM00530">
    <property type="entry name" value="HTH_XRE"/>
    <property type="match status" value="1"/>
</dbReference>
<organism evidence="2 3">
    <name type="scientific">Dongia soli</name>
    <dbReference type="NCBI Taxonomy" id="600628"/>
    <lineage>
        <taxon>Bacteria</taxon>
        <taxon>Pseudomonadati</taxon>
        <taxon>Pseudomonadota</taxon>
        <taxon>Alphaproteobacteria</taxon>
        <taxon>Rhodospirillales</taxon>
        <taxon>Dongiaceae</taxon>
        <taxon>Dongia</taxon>
    </lineage>
</organism>
<feature type="domain" description="HTH cro/C1-type" evidence="1">
    <location>
        <begin position="11"/>
        <end position="65"/>
    </location>
</feature>
<reference evidence="2 3" key="1">
    <citation type="journal article" date="2016" name="Antonie Van Leeuwenhoek">
        <title>Dongia soli sp. nov., isolated from soil from Dokdo, Korea.</title>
        <authorList>
            <person name="Kim D.U."/>
            <person name="Lee H."/>
            <person name="Kim H."/>
            <person name="Kim S.G."/>
            <person name="Ka J.O."/>
        </authorList>
    </citation>
    <scope>NUCLEOTIDE SEQUENCE [LARGE SCALE GENOMIC DNA]</scope>
    <source>
        <strain evidence="2 3">D78</strain>
    </source>
</reference>
<dbReference type="CDD" id="cd00093">
    <property type="entry name" value="HTH_XRE"/>
    <property type="match status" value="1"/>
</dbReference>
<keyword evidence="3" id="KW-1185">Reference proteome</keyword>
<protein>
    <submittedName>
        <fullName evidence="2">Helix-turn-helix transcriptional regulator</fullName>
    </submittedName>
</protein>
<proteinExistence type="predicted"/>
<dbReference type="Proteomes" id="UP001279642">
    <property type="component" value="Unassembled WGS sequence"/>
</dbReference>
<dbReference type="RefSeq" id="WP_320509583.1">
    <property type="nucleotide sequence ID" value="NZ_JAXCLW010000005.1"/>
</dbReference>
<dbReference type="EMBL" id="JAXCLW010000005">
    <property type="protein sequence ID" value="MDY0884509.1"/>
    <property type="molecule type" value="Genomic_DNA"/>
</dbReference>
<gene>
    <name evidence="2" type="ORF">SMD27_16820</name>
</gene>
<evidence type="ECO:0000313" key="3">
    <source>
        <dbReference type="Proteomes" id="UP001279642"/>
    </source>
</evidence>
<dbReference type="SUPFAM" id="SSF47413">
    <property type="entry name" value="lambda repressor-like DNA-binding domains"/>
    <property type="match status" value="1"/>
</dbReference>